<dbReference type="RefSeq" id="WP_141601168.1">
    <property type="nucleotide sequence ID" value="NZ_JARMSB010000008.1"/>
</dbReference>
<sequence>MHGLEDLRKSLNVKETNGKKTLKHTINKKTAFLPFQTRNPERAKFKNGFSPVLGQLFRNIAGVKSASIERDSLIRSICDTVMADDEDKPHLERIVDTFIYQSGNMRIFHPIIYKYIPLSESKESVGESEIAQYIYDSLIGENEDILSDFFAVSSSEHVLSRLIIEHLPALEKSEIKRKYSPALPFIRELFLEDLKILLTNREFFMNHINLFFAYYYFYSITQMTMKLNQFEKMDPDHPTPVYYNLDWEKTNRSRRAVTTGYKQITANARKLLTHVNTLEHLNFIFGTENKNYLELQAIFNELGQEKQAQILEDIYTWTQEYTEIVLGNNEEIRKMSTLEDAIRQLQHQLNEGLPLETRYRYALAINEIGKLYFIKSRGSLGNTLNVSQDFLILLTAVSVKKEKISLKQLFKEFERRGVFFDRYSQEEIIELFNKLNLIEKRSDSGDAQYVKPIL</sequence>
<dbReference type="NCBIfam" id="TIGR03236">
    <property type="entry name" value="dnd_assoc_1"/>
    <property type="match status" value="1"/>
</dbReference>
<dbReference type="Proteomes" id="UP000315753">
    <property type="component" value="Unassembled WGS sequence"/>
</dbReference>
<keyword evidence="2" id="KW-1185">Reference proteome</keyword>
<reference evidence="1 2" key="1">
    <citation type="submission" date="2019-06" db="EMBL/GenBank/DDBJ databases">
        <title>Genome sequence of Ureibacillus terrenus.</title>
        <authorList>
            <person name="Maclea K.S."/>
            <person name="Simoes M."/>
        </authorList>
    </citation>
    <scope>NUCLEOTIDE SEQUENCE [LARGE SCALE GENOMIC DNA]</scope>
    <source>
        <strain evidence="1 2">ATCC BAA-384</strain>
    </source>
</reference>
<proteinExistence type="predicted"/>
<protein>
    <submittedName>
        <fullName evidence="1">DNA phosphorothioation-dependent restriction protein DptG</fullName>
    </submittedName>
</protein>
<comment type="caution">
    <text evidence="1">The sequence shown here is derived from an EMBL/GenBank/DDBJ whole genome shotgun (WGS) entry which is preliminary data.</text>
</comment>
<accession>A0A540V5H3</accession>
<dbReference type="OrthoDB" id="2590988at2"/>
<dbReference type="InterPro" id="IPR017645">
    <property type="entry name" value="Dnd_assoc_1"/>
</dbReference>
<dbReference type="AlphaFoldDB" id="A0A540V5H3"/>
<dbReference type="EMBL" id="VIGD01000002">
    <property type="protein sequence ID" value="TQE91992.1"/>
    <property type="molecule type" value="Genomic_DNA"/>
</dbReference>
<organism evidence="1 2">
    <name type="scientific">Ureibacillus terrenus</name>
    <dbReference type="NCBI Taxonomy" id="118246"/>
    <lineage>
        <taxon>Bacteria</taxon>
        <taxon>Bacillati</taxon>
        <taxon>Bacillota</taxon>
        <taxon>Bacilli</taxon>
        <taxon>Bacillales</taxon>
        <taxon>Caryophanaceae</taxon>
        <taxon>Ureibacillus</taxon>
    </lineage>
</organism>
<evidence type="ECO:0000313" key="2">
    <source>
        <dbReference type="Proteomes" id="UP000315753"/>
    </source>
</evidence>
<name>A0A540V5H3_9BACL</name>
<gene>
    <name evidence="1" type="primary">dptG</name>
    <name evidence="1" type="ORF">FKZ59_02570</name>
</gene>
<evidence type="ECO:0000313" key="1">
    <source>
        <dbReference type="EMBL" id="TQE91992.1"/>
    </source>
</evidence>